<feature type="region of interest" description="Disordered" evidence="6">
    <location>
        <begin position="249"/>
        <end position="271"/>
    </location>
</feature>
<gene>
    <name evidence="8" type="ORF">BMIN_0075</name>
</gene>
<comment type="caution">
    <text evidence="8">The sequence shown here is derived from an EMBL/GenBank/DDBJ whole genome shotgun (WGS) entry which is preliminary data.</text>
</comment>
<dbReference type="GO" id="GO:0019509">
    <property type="term" value="P:L-methionine salvage from methylthioadenosine"/>
    <property type="evidence" value="ECO:0007669"/>
    <property type="project" value="UniProtKB-UniPathway"/>
</dbReference>
<dbReference type="Pfam" id="PF01048">
    <property type="entry name" value="PNP_UDP_1"/>
    <property type="match status" value="1"/>
</dbReference>
<dbReference type="Proteomes" id="UP000029014">
    <property type="component" value="Unassembled WGS sequence"/>
</dbReference>
<keyword evidence="9" id="KW-1185">Reference proteome</keyword>
<comment type="pathway">
    <text evidence="1">Amino-acid biosynthesis; L-methionine biosynthesis via salvage pathway; S-methyl-5-thio-alpha-D-ribose 1-phosphate from S-methyl-5'-thioadenosine (hydrolase route): step 1/2.</text>
</comment>
<name>A0A087BMD6_9BIFI</name>
<keyword evidence="3" id="KW-0028">Amino-acid biosynthesis</keyword>
<dbReference type="InterPro" id="IPR035994">
    <property type="entry name" value="Nucleoside_phosphorylase_sf"/>
</dbReference>
<evidence type="ECO:0000256" key="6">
    <source>
        <dbReference type="SAM" id="MobiDB-lite"/>
    </source>
</evidence>
<dbReference type="Gene3D" id="3.40.50.1580">
    <property type="entry name" value="Nucleoside phosphorylase domain"/>
    <property type="match status" value="1"/>
</dbReference>
<protein>
    <recommendedName>
        <fullName evidence="2">adenosylhomocysteine nucleosidase</fullName>
        <ecNumber evidence="2">3.2.2.9</ecNumber>
    </recommendedName>
</protein>
<dbReference type="UniPathway" id="UPA00904">
    <property type="reaction ID" value="UER00871"/>
</dbReference>
<dbReference type="PANTHER" id="PTHR46832">
    <property type="entry name" value="5'-METHYLTHIOADENOSINE/S-ADENOSYLHOMOCYSTEINE NUCLEOSIDASE"/>
    <property type="match status" value="1"/>
</dbReference>
<dbReference type="GO" id="GO:0005829">
    <property type="term" value="C:cytosol"/>
    <property type="evidence" value="ECO:0007669"/>
    <property type="project" value="TreeGrafter"/>
</dbReference>
<evidence type="ECO:0000256" key="1">
    <source>
        <dbReference type="ARBA" id="ARBA00004945"/>
    </source>
</evidence>
<feature type="domain" description="Nucleoside phosphorylase" evidence="7">
    <location>
        <begin position="19"/>
        <end position="242"/>
    </location>
</feature>
<dbReference type="InterPro" id="IPR000845">
    <property type="entry name" value="Nucleoside_phosphorylase_d"/>
</dbReference>
<dbReference type="GO" id="GO:0008782">
    <property type="term" value="F:adenosylhomocysteine nucleosidase activity"/>
    <property type="evidence" value="ECO:0007669"/>
    <property type="project" value="UniProtKB-EC"/>
</dbReference>
<dbReference type="CDD" id="cd09008">
    <property type="entry name" value="MTAN"/>
    <property type="match status" value="1"/>
</dbReference>
<dbReference type="GO" id="GO:0008930">
    <property type="term" value="F:methylthioadenosine nucleosidase activity"/>
    <property type="evidence" value="ECO:0007669"/>
    <property type="project" value="InterPro"/>
</dbReference>
<keyword evidence="5" id="KW-0486">Methionine biosynthesis</keyword>
<keyword evidence="8" id="KW-0326">Glycosidase</keyword>
<sequence length="271" mass="28021">MSDVTEAMSNAGASRPDGTIAIIGALEEETALISAALRDASTRSEAGLDVTVGLLDSDDGGAVRVAVTVGGMGLVNASATTQHLIDAYGPGAVIFSGIAGNLNPALHVNDVVLGRTLRYLDTDMRLVGQWKPGTSEYHSDPDLLSLADAVLSDRGVTHIAGVIASGNRFVDTDELRGEARRQTSADAVEMEGAAVAHVAARNGVPVLVIRGLSDNADTSYDTFAQFDVSRFADTAAAVALDIARRWRSGSAASDLPTSDPGGSFAARRRQG</sequence>
<dbReference type="AlphaFoldDB" id="A0A087BMD6"/>
<reference evidence="8 9" key="1">
    <citation type="submission" date="2014-03" db="EMBL/GenBank/DDBJ databases">
        <title>Genomics of Bifidobacteria.</title>
        <authorList>
            <person name="Ventura M."/>
            <person name="Milani C."/>
            <person name="Lugli G.A."/>
        </authorList>
    </citation>
    <scope>NUCLEOTIDE SEQUENCE [LARGE SCALE GENOMIC DNA]</scope>
    <source>
        <strain evidence="8 9">LMG 11592</strain>
    </source>
</reference>
<evidence type="ECO:0000256" key="4">
    <source>
        <dbReference type="ARBA" id="ARBA00022801"/>
    </source>
</evidence>
<accession>A0A087BMD6</accession>
<evidence type="ECO:0000256" key="5">
    <source>
        <dbReference type="ARBA" id="ARBA00023167"/>
    </source>
</evidence>
<dbReference type="SUPFAM" id="SSF53167">
    <property type="entry name" value="Purine and uridine phosphorylases"/>
    <property type="match status" value="1"/>
</dbReference>
<evidence type="ECO:0000259" key="7">
    <source>
        <dbReference type="Pfam" id="PF01048"/>
    </source>
</evidence>
<dbReference type="EMBL" id="JGZD01000009">
    <property type="protein sequence ID" value="KFI72186.1"/>
    <property type="molecule type" value="Genomic_DNA"/>
</dbReference>
<dbReference type="EC" id="3.2.2.9" evidence="2"/>
<keyword evidence="4 8" id="KW-0378">Hydrolase</keyword>
<dbReference type="NCBIfam" id="TIGR01704">
    <property type="entry name" value="MTA_SAH-Nsdase"/>
    <property type="match status" value="1"/>
</dbReference>
<dbReference type="InterPro" id="IPR010049">
    <property type="entry name" value="MTA_SAH_Nsdase"/>
</dbReference>
<dbReference type="eggNOG" id="COG0775">
    <property type="taxonomic scope" value="Bacteria"/>
</dbReference>
<evidence type="ECO:0000256" key="2">
    <source>
        <dbReference type="ARBA" id="ARBA00011974"/>
    </source>
</evidence>
<dbReference type="GO" id="GO:0009164">
    <property type="term" value="P:nucleoside catabolic process"/>
    <property type="evidence" value="ECO:0007669"/>
    <property type="project" value="InterPro"/>
</dbReference>
<organism evidence="8 9">
    <name type="scientific">Bifidobacterium minimum</name>
    <dbReference type="NCBI Taxonomy" id="1693"/>
    <lineage>
        <taxon>Bacteria</taxon>
        <taxon>Bacillati</taxon>
        <taxon>Actinomycetota</taxon>
        <taxon>Actinomycetes</taxon>
        <taxon>Bifidobacteriales</taxon>
        <taxon>Bifidobacteriaceae</taxon>
        <taxon>Bifidobacterium</taxon>
    </lineage>
</organism>
<evidence type="ECO:0000256" key="3">
    <source>
        <dbReference type="ARBA" id="ARBA00022605"/>
    </source>
</evidence>
<evidence type="ECO:0000313" key="9">
    <source>
        <dbReference type="Proteomes" id="UP000029014"/>
    </source>
</evidence>
<dbReference type="GO" id="GO:0019284">
    <property type="term" value="P:L-methionine salvage from S-adenosylmethionine"/>
    <property type="evidence" value="ECO:0007669"/>
    <property type="project" value="TreeGrafter"/>
</dbReference>
<dbReference type="PANTHER" id="PTHR46832:SF1">
    <property type="entry name" value="5'-METHYLTHIOADENOSINE_S-ADENOSYLHOMOCYSTEINE NUCLEOSIDASE"/>
    <property type="match status" value="1"/>
</dbReference>
<dbReference type="STRING" id="1693.BMIN_0075"/>
<evidence type="ECO:0000313" key="8">
    <source>
        <dbReference type="EMBL" id="KFI72186.1"/>
    </source>
</evidence>
<proteinExistence type="predicted"/>